<evidence type="ECO:0000256" key="5">
    <source>
        <dbReference type="ARBA" id="ARBA00022676"/>
    </source>
</evidence>
<dbReference type="AlphaFoldDB" id="A0A9D5D3Q9"/>
<keyword evidence="12" id="KW-1185">Reference proteome</keyword>
<keyword evidence="6 10" id="KW-0808">Transferase</keyword>
<proteinExistence type="inferred from homology"/>
<keyword evidence="4" id="KW-0021">Allosteric enzyme</keyword>
<comment type="cofactor">
    <cofactor evidence="2 10">
        <name>pyridoxal 5'-phosphate</name>
        <dbReference type="ChEBI" id="CHEBI:597326"/>
    </cofactor>
</comment>
<evidence type="ECO:0000256" key="6">
    <source>
        <dbReference type="ARBA" id="ARBA00022679"/>
    </source>
</evidence>
<comment type="catalytic activity">
    <reaction evidence="1 10">
        <text>[(1-&gt;4)-alpha-D-glucosyl](n) + phosphate = [(1-&gt;4)-alpha-D-glucosyl](n-1) + alpha-D-glucose 1-phosphate</text>
        <dbReference type="Rhea" id="RHEA:41732"/>
        <dbReference type="Rhea" id="RHEA-COMP:9584"/>
        <dbReference type="Rhea" id="RHEA-COMP:9586"/>
        <dbReference type="ChEBI" id="CHEBI:15444"/>
        <dbReference type="ChEBI" id="CHEBI:43474"/>
        <dbReference type="ChEBI" id="CHEBI:58601"/>
        <dbReference type="EC" id="2.4.1.1"/>
    </reaction>
</comment>
<dbReference type="PANTHER" id="PTHR11468:SF4">
    <property type="entry name" value="ALPHA-GLUCAN PHOSPHORYLASE 2, CYTOSOLIC"/>
    <property type="match status" value="1"/>
</dbReference>
<dbReference type="NCBIfam" id="TIGR02093">
    <property type="entry name" value="P_ylase"/>
    <property type="match status" value="1"/>
</dbReference>
<evidence type="ECO:0000256" key="1">
    <source>
        <dbReference type="ARBA" id="ARBA00001275"/>
    </source>
</evidence>
<dbReference type="PANTHER" id="PTHR11468">
    <property type="entry name" value="GLYCOGEN PHOSPHORYLASE"/>
    <property type="match status" value="1"/>
</dbReference>
<gene>
    <name evidence="11" type="ORF">J5N97_002430</name>
</gene>
<dbReference type="PROSITE" id="PS00102">
    <property type="entry name" value="PHOSPHORYLASE"/>
    <property type="match status" value="1"/>
</dbReference>
<keyword evidence="7 9" id="KW-0663">Pyridoxal phosphate</keyword>
<reference evidence="11" key="1">
    <citation type="submission" date="2021-03" db="EMBL/GenBank/DDBJ databases">
        <authorList>
            <person name="Li Z."/>
            <person name="Yang C."/>
        </authorList>
    </citation>
    <scope>NUCLEOTIDE SEQUENCE</scope>
    <source>
        <strain evidence="11">Dzin_1.0</strain>
        <tissue evidence="11">Leaf</tissue>
    </source>
</reference>
<feature type="modified residue" description="N6-(pyridoxal phosphate)lysine" evidence="9">
    <location>
        <position position="693"/>
    </location>
</feature>
<dbReference type="InterPro" id="IPR011833">
    <property type="entry name" value="Glycg_phsphrylas"/>
</dbReference>
<dbReference type="FunFam" id="3.40.50.2000:FF:000003">
    <property type="entry name" value="Alpha-1,4 glucan phosphorylase"/>
    <property type="match status" value="1"/>
</dbReference>
<dbReference type="FunFam" id="3.40.50.2000:FF:000002">
    <property type="entry name" value="Alpha-1,4 glucan phosphorylase"/>
    <property type="match status" value="1"/>
</dbReference>
<name>A0A9D5D3Q9_9LILI</name>
<comment type="function">
    <text evidence="10">Allosteric enzyme that catalyzes the rate-limiting step in glycogen catabolism, the phosphorolytic cleavage of glycogen to produce glucose-1-phosphate, and plays a central role in maintaining cellular and organismal glucose homeostasis.</text>
</comment>
<reference evidence="11" key="2">
    <citation type="journal article" date="2022" name="Hortic Res">
        <title>The genome of Dioscorea zingiberensis sheds light on the biosynthesis, origin and evolution of the medicinally important diosgenin saponins.</title>
        <authorList>
            <person name="Li Y."/>
            <person name="Tan C."/>
            <person name="Li Z."/>
            <person name="Guo J."/>
            <person name="Li S."/>
            <person name="Chen X."/>
            <person name="Wang C."/>
            <person name="Dai X."/>
            <person name="Yang H."/>
            <person name="Song W."/>
            <person name="Hou L."/>
            <person name="Xu J."/>
            <person name="Tong Z."/>
            <person name="Xu A."/>
            <person name="Yuan X."/>
            <person name="Wang W."/>
            <person name="Yang Q."/>
            <person name="Chen L."/>
            <person name="Sun Z."/>
            <person name="Wang K."/>
            <person name="Pan B."/>
            <person name="Chen J."/>
            <person name="Bao Y."/>
            <person name="Liu F."/>
            <person name="Qi X."/>
            <person name="Gang D.R."/>
            <person name="Wen J."/>
            <person name="Li J."/>
        </authorList>
    </citation>
    <scope>NUCLEOTIDE SEQUENCE</scope>
    <source>
        <strain evidence="11">Dzin_1.0</strain>
    </source>
</reference>
<evidence type="ECO:0000256" key="7">
    <source>
        <dbReference type="ARBA" id="ARBA00022898"/>
    </source>
</evidence>
<dbReference type="Proteomes" id="UP001085076">
    <property type="component" value="Miscellaneous, Linkage group lg01"/>
</dbReference>
<dbReference type="GO" id="GO:0008184">
    <property type="term" value="F:glycogen phosphorylase activity"/>
    <property type="evidence" value="ECO:0007669"/>
    <property type="project" value="InterPro"/>
</dbReference>
<evidence type="ECO:0000256" key="3">
    <source>
        <dbReference type="ARBA" id="ARBA00006047"/>
    </source>
</evidence>
<dbReference type="InterPro" id="IPR000811">
    <property type="entry name" value="Glyco_trans_35"/>
</dbReference>
<dbReference type="SUPFAM" id="SSF53756">
    <property type="entry name" value="UDP-Glycosyltransferase/glycogen phosphorylase"/>
    <property type="match status" value="1"/>
</dbReference>
<dbReference type="EMBL" id="JAGGNH010000001">
    <property type="protein sequence ID" value="KAJ0984074.1"/>
    <property type="molecule type" value="Genomic_DNA"/>
</dbReference>
<accession>A0A9D5D3Q9</accession>
<comment type="caution">
    <text evidence="11">The sequence shown here is derived from an EMBL/GenBank/DDBJ whole genome shotgun (WGS) entry which is preliminary data.</text>
</comment>
<evidence type="ECO:0000313" key="11">
    <source>
        <dbReference type="EMBL" id="KAJ0984074.1"/>
    </source>
</evidence>
<dbReference type="Pfam" id="PF00343">
    <property type="entry name" value="Phosphorylase"/>
    <property type="match status" value="1"/>
</dbReference>
<dbReference type="PIRSF" id="PIRSF000460">
    <property type="entry name" value="Pprylas_GlgP"/>
    <property type="match status" value="1"/>
</dbReference>
<evidence type="ECO:0000256" key="10">
    <source>
        <dbReference type="RuleBase" id="RU000587"/>
    </source>
</evidence>
<dbReference type="GO" id="GO:0030170">
    <property type="term" value="F:pyridoxal phosphate binding"/>
    <property type="evidence" value="ECO:0007669"/>
    <property type="project" value="InterPro"/>
</dbReference>
<evidence type="ECO:0000256" key="2">
    <source>
        <dbReference type="ARBA" id="ARBA00001933"/>
    </source>
</evidence>
<dbReference type="GO" id="GO:0005980">
    <property type="term" value="P:glycogen catabolic process"/>
    <property type="evidence" value="ECO:0007669"/>
    <property type="project" value="TreeGrafter"/>
</dbReference>
<dbReference type="EC" id="2.4.1.1" evidence="10"/>
<dbReference type="GO" id="GO:0005737">
    <property type="term" value="C:cytoplasm"/>
    <property type="evidence" value="ECO:0007669"/>
    <property type="project" value="TreeGrafter"/>
</dbReference>
<dbReference type="CDD" id="cd04300">
    <property type="entry name" value="GT35_Glycogen_Phosphorylase"/>
    <property type="match status" value="1"/>
</dbReference>
<keyword evidence="5 10" id="KW-0328">Glycosyltransferase</keyword>
<evidence type="ECO:0000313" key="12">
    <source>
        <dbReference type="Proteomes" id="UP001085076"/>
    </source>
</evidence>
<dbReference type="Gene3D" id="3.40.50.2000">
    <property type="entry name" value="Glycogen Phosphorylase B"/>
    <property type="match status" value="2"/>
</dbReference>
<dbReference type="OrthoDB" id="9215500at2759"/>
<evidence type="ECO:0000256" key="4">
    <source>
        <dbReference type="ARBA" id="ARBA00022533"/>
    </source>
</evidence>
<dbReference type="InterPro" id="IPR035090">
    <property type="entry name" value="Pyridoxal_P_attach_site"/>
</dbReference>
<evidence type="ECO:0000256" key="9">
    <source>
        <dbReference type="PIRSR" id="PIRSR000460-1"/>
    </source>
</evidence>
<organism evidence="11 12">
    <name type="scientific">Dioscorea zingiberensis</name>
    <dbReference type="NCBI Taxonomy" id="325984"/>
    <lineage>
        <taxon>Eukaryota</taxon>
        <taxon>Viridiplantae</taxon>
        <taxon>Streptophyta</taxon>
        <taxon>Embryophyta</taxon>
        <taxon>Tracheophyta</taxon>
        <taxon>Spermatophyta</taxon>
        <taxon>Magnoliopsida</taxon>
        <taxon>Liliopsida</taxon>
        <taxon>Dioscoreales</taxon>
        <taxon>Dioscoreaceae</taxon>
        <taxon>Dioscorea</taxon>
    </lineage>
</organism>
<evidence type="ECO:0000256" key="8">
    <source>
        <dbReference type="ARBA" id="ARBA00023277"/>
    </source>
</evidence>
<keyword evidence="8 10" id="KW-0119">Carbohydrate metabolism</keyword>
<sequence length="847" mass="95939">MTTLKKETNGDGATPFTVTELPAVANPSAETPSEIFANIAYHARYTPHFSPLKFDPEQAFYASAESVRDLLIQRWNETYVHFHKTNPKQTYYLSMEYLQGRALTNAIGNLDIAQGYADALNQFGHQLEEIVEQEKDAALGNGGLGRLASCFLDSMATLNLPAWGYGLRYRYGLFKQRISKEGQEEVAEDWLEKFSPWEIVRHDVTFPIRFFGHVEVSPNGLRKWVGGEVLQALAYDVPIPGYKTKNTISLRLWEAKATADDFNLFQFNDGQYESAAQLHSKAQQICAVLYPGDATENGKILRLKQQFFLCSASLQDIILRFKDRREGVGALQWSEFPSKVAVQLNDTHPTLAIPELMRLLMDDEGLGWDEAWDVTTKTVAYTNHTVLPEALEKWSQALLAKLLPRHLEIIEEIDKRFMALIRSTRSDMEGKLSSMRILDSSNPQKPVVRMANLCVVSSHTVNGVAQLHSDILKSELFVDYVSIWPTKFQNKTNGITPRRWLRFCSPELSNIITKWLKTDEWITNLDLLCGLRQFADDEGLHAEWASAKMANKRRLAQYVLQVTGVSIDPNSLFDIQVKRIHEYKRQLLNILGAVYRYKKLKEMNIEERKKVTPRTIMIGGKAFATYTNAKRIVKLVNDVGAMVNNDPEISNYLKVVFIPNYNVSVAEKLIPGSELSQHISTAGMEASGTSNMKFSLNGCLIIGTLDGANVEIREEIGEENFFLFGARADEVPRLRKEREAGQFKPDPRFEEAKQFIRSGAFGSYDYNPLLDSLEGNSGYGRGDYFLVGQDFPSYMDAQARVDEAYKDQRRWLKMSIMSTAGSGKFSSDRTISQYAKEIWNIKACPVP</sequence>
<comment type="similarity">
    <text evidence="3 10">Belongs to the glycogen phosphorylase family.</text>
</comment>
<protein>
    <recommendedName>
        <fullName evidence="10">Alpha-1,4 glucan phosphorylase</fullName>
        <ecNumber evidence="10">2.4.1.1</ecNumber>
    </recommendedName>
</protein>